<protein>
    <submittedName>
        <fullName evidence="1">Uncharacterized protein</fullName>
    </submittedName>
</protein>
<dbReference type="SUPFAM" id="SSF52317">
    <property type="entry name" value="Class I glutamine amidotransferase-like"/>
    <property type="match status" value="1"/>
</dbReference>
<dbReference type="GO" id="GO:0042802">
    <property type="term" value="F:identical protein binding"/>
    <property type="evidence" value="ECO:0007669"/>
    <property type="project" value="TreeGrafter"/>
</dbReference>
<accession>A0A1Y2DFE4</accession>
<feature type="non-terminal residue" evidence="1">
    <location>
        <position position="1"/>
    </location>
</feature>
<dbReference type="InterPro" id="IPR029062">
    <property type="entry name" value="Class_I_gatase-like"/>
</dbReference>
<evidence type="ECO:0000313" key="2">
    <source>
        <dbReference type="Proteomes" id="UP000193689"/>
    </source>
</evidence>
<dbReference type="PANTHER" id="PTHR11550:SF0">
    <property type="entry name" value="CTP SYNTHASE-RELATED"/>
    <property type="match status" value="1"/>
</dbReference>
<keyword evidence="2" id="KW-1185">Reference proteome</keyword>
<dbReference type="InParanoid" id="A0A1Y2DFE4"/>
<dbReference type="AlphaFoldDB" id="A0A1Y2DFE4"/>
<dbReference type="RefSeq" id="XP_040710953.1">
    <property type="nucleotide sequence ID" value="XM_040854825.1"/>
</dbReference>
<dbReference type="GO" id="GO:0003883">
    <property type="term" value="F:CTP synthase activity"/>
    <property type="evidence" value="ECO:0007669"/>
    <property type="project" value="InterPro"/>
</dbReference>
<organism evidence="1 2">
    <name type="scientific">Pseudomassariella vexata</name>
    <dbReference type="NCBI Taxonomy" id="1141098"/>
    <lineage>
        <taxon>Eukaryota</taxon>
        <taxon>Fungi</taxon>
        <taxon>Dikarya</taxon>
        <taxon>Ascomycota</taxon>
        <taxon>Pezizomycotina</taxon>
        <taxon>Sordariomycetes</taxon>
        <taxon>Xylariomycetidae</taxon>
        <taxon>Amphisphaeriales</taxon>
        <taxon>Pseudomassariaceae</taxon>
        <taxon>Pseudomassariella</taxon>
    </lineage>
</organism>
<dbReference type="Gene3D" id="3.40.50.880">
    <property type="match status" value="1"/>
</dbReference>
<evidence type="ECO:0000313" key="1">
    <source>
        <dbReference type="EMBL" id="ORY57824.1"/>
    </source>
</evidence>
<reference evidence="1 2" key="1">
    <citation type="submission" date="2016-07" db="EMBL/GenBank/DDBJ databases">
        <title>Pervasive Adenine N6-methylation of Active Genes in Fungi.</title>
        <authorList>
            <consortium name="DOE Joint Genome Institute"/>
            <person name="Mondo S.J."/>
            <person name="Dannebaum R.O."/>
            <person name="Kuo R.C."/>
            <person name="Labutti K."/>
            <person name="Haridas S."/>
            <person name="Kuo A."/>
            <person name="Salamov A."/>
            <person name="Ahrendt S.R."/>
            <person name="Lipzen A."/>
            <person name="Sullivan W."/>
            <person name="Andreopoulos W.B."/>
            <person name="Clum A."/>
            <person name="Lindquist E."/>
            <person name="Daum C."/>
            <person name="Ramamoorthy G.K."/>
            <person name="Gryganskyi A."/>
            <person name="Culley D."/>
            <person name="Magnuson J.K."/>
            <person name="James T.Y."/>
            <person name="O'Malley M.A."/>
            <person name="Stajich J.E."/>
            <person name="Spatafora J.W."/>
            <person name="Visel A."/>
            <person name="Grigoriev I.V."/>
        </authorList>
    </citation>
    <scope>NUCLEOTIDE SEQUENCE [LARGE SCALE GENOMIC DNA]</scope>
    <source>
        <strain evidence="1 2">CBS 129021</strain>
    </source>
</reference>
<dbReference type="GO" id="GO:0005737">
    <property type="term" value="C:cytoplasm"/>
    <property type="evidence" value="ECO:0007669"/>
    <property type="project" value="TreeGrafter"/>
</dbReference>
<dbReference type="GO" id="GO:0097268">
    <property type="term" value="C:cytoophidium"/>
    <property type="evidence" value="ECO:0007669"/>
    <property type="project" value="TreeGrafter"/>
</dbReference>
<dbReference type="InterPro" id="IPR004468">
    <property type="entry name" value="CTP_synthase"/>
</dbReference>
<proteinExistence type="predicted"/>
<dbReference type="GO" id="GO:0019856">
    <property type="term" value="P:pyrimidine nucleobase biosynthetic process"/>
    <property type="evidence" value="ECO:0007669"/>
    <property type="project" value="TreeGrafter"/>
</dbReference>
<dbReference type="UniPathway" id="UPA00159">
    <property type="reaction ID" value="UER00277"/>
</dbReference>
<dbReference type="PANTHER" id="PTHR11550">
    <property type="entry name" value="CTP SYNTHASE"/>
    <property type="match status" value="1"/>
</dbReference>
<name>A0A1Y2DFE4_9PEZI</name>
<dbReference type="GO" id="GO:0044210">
    <property type="term" value="P:'de novo' CTP biosynthetic process"/>
    <property type="evidence" value="ECO:0007669"/>
    <property type="project" value="UniProtKB-UniPathway"/>
</dbReference>
<dbReference type="OrthoDB" id="1739076at2759"/>
<dbReference type="GeneID" id="63771037"/>
<comment type="caution">
    <text evidence="1">The sequence shown here is derived from an EMBL/GenBank/DDBJ whole genome shotgun (WGS) entry which is preliminary data.</text>
</comment>
<gene>
    <name evidence="1" type="ORF">BCR38DRAFT_327263</name>
</gene>
<dbReference type="STRING" id="1141098.A0A1Y2DFE4"/>
<dbReference type="Proteomes" id="UP000193689">
    <property type="component" value="Unassembled WGS sequence"/>
</dbReference>
<sequence length="72" mass="8102">ICLGMQIAVIEFSRNLCNLPNAISVDFDERPLDPVVVYMPELDRKNMAGDMRLGGRTTHFQNGSDWSKAYAL</sequence>
<feature type="non-terminal residue" evidence="1">
    <location>
        <position position="72"/>
    </location>
</feature>
<dbReference type="EMBL" id="MCFJ01000018">
    <property type="protein sequence ID" value="ORY57824.1"/>
    <property type="molecule type" value="Genomic_DNA"/>
</dbReference>